<dbReference type="PANTHER" id="PTHR35813:SF1">
    <property type="entry name" value="INNER MEMBRANE PROTEIN YBAN"/>
    <property type="match status" value="1"/>
</dbReference>
<dbReference type="RefSeq" id="WP_132229583.1">
    <property type="nucleotide sequence ID" value="NZ_NRRH01000012.1"/>
</dbReference>
<gene>
    <name evidence="2" type="ORF">EDC29_105127</name>
</gene>
<evidence type="ECO:0000313" key="2">
    <source>
        <dbReference type="EMBL" id="TCW35953.1"/>
    </source>
</evidence>
<dbReference type="InterPro" id="IPR007401">
    <property type="entry name" value="DUF454"/>
</dbReference>
<proteinExistence type="predicted"/>
<dbReference type="PANTHER" id="PTHR35813">
    <property type="entry name" value="INNER MEMBRANE PROTEIN YBAN"/>
    <property type="match status" value="1"/>
</dbReference>
<keyword evidence="1" id="KW-1133">Transmembrane helix</keyword>
<sequence>MQVSARIPAKLKAILGSHRRQIFNLLAWCCFGLGFVGMLVPLMPTTVFWICAAWLWLRSRPERVRFLIDHPRFGESIRDFLEHGEICPTGKKAAILSMAGSYLIWFSLIGPGLWPALTVATILALVATWIATRPDNRHRRRARQQQAQVRVGLDELVCSAEPVTETRGVSR</sequence>
<dbReference type="AlphaFoldDB" id="A0A4R4AAH7"/>
<accession>A0A4R4AAH7</accession>
<keyword evidence="1" id="KW-0812">Transmembrane</keyword>
<feature type="transmembrane region" description="Helical" evidence="1">
    <location>
        <begin position="102"/>
        <end position="131"/>
    </location>
</feature>
<evidence type="ECO:0000256" key="1">
    <source>
        <dbReference type="SAM" id="Phobius"/>
    </source>
</evidence>
<evidence type="ECO:0008006" key="4">
    <source>
        <dbReference type="Google" id="ProtNLM"/>
    </source>
</evidence>
<dbReference type="EMBL" id="SMDC01000005">
    <property type="protein sequence ID" value="TCW35953.1"/>
    <property type="molecule type" value="Genomic_DNA"/>
</dbReference>
<dbReference type="Pfam" id="PF04304">
    <property type="entry name" value="DUF454"/>
    <property type="match status" value="1"/>
</dbReference>
<reference evidence="2 3" key="1">
    <citation type="submission" date="2019-03" db="EMBL/GenBank/DDBJ databases">
        <title>Genomic Encyclopedia of Type Strains, Phase IV (KMG-IV): sequencing the most valuable type-strain genomes for metagenomic binning, comparative biology and taxonomic classification.</title>
        <authorList>
            <person name="Goeker M."/>
        </authorList>
    </citation>
    <scope>NUCLEOTIDE SEQUENCE [LARGE SCALE GENOMIC DNA]</scope>
    <source>
        <strain evidence="2 3">DSM 203</strain>
    </source>
</reference>
<dbReference type="Proteomes" id="UP000295247">
    <property type="component" value="Unassembled WGS sequence"/>
</dbReference>
<name>A0A4R4AAH7_MARGR</name>
<evidence type="ECO:0000313" key="3">
    <source>
        <dbReference type="Proteomes" id="UP000295247"/>
    </source>
</evidence>
<feature type="transmembrane region" description="Helical" evidence="1">
    <location>
        <begin position="25"/>
        <end position="57"/>
    </location>
</feature>
<dbReference type="GO" id="GO:0005886">
    <property type="term" value="C:plasma membrane"/>
    <property type="evidence" value="ECO:0007669"/>
    <property type="project" value="TreeGrafter"/>
</dbReference>
<comment type="caution">
    <text evidence="2">The sequence shown here is derived from an EMBL/GenBank/DDBJ whole genome shotgun (WGS) entry which is preliminary data.</text>
</comment>
<organism evidence="2 3">
    <name type="scientific">Marichromatium gracile</name>
    <name type="common">Chromatium gracile</name>
    <dbReference type="NCBI Taxonomy" id="1048"/>
    <lineage>
        <taxon>Bacteria</taxon>
        <taxon>Pseudomonadati</taxon>
        <taxon>Pseudomonadota</taxon>
        <taxon>Gammaproteobacteria</taxon>
        <taxon>Chromatiales</taxon>
        <taxon>Chromatiaceae</taxon>
        <taxon>Marichromatium</taxon>
    </lineage>
</organism>
<keyword evidence="1" id="KW-0472">Membrane</keyword>
<protein>
    <recommendedName>
        <fullName evidence="4">DUF454 domain-containing protein</fullName>
    </recommendedName>
</protein>